<dbReference type="Proteomes" id="UP000230407">
    <property type="component" value="Unassembled WGS sequence"/>
</dbReference>
<dbReference type="GO" id="GO:0005737">
    <property type="term" value="C:cytoplasm"/>
    <property type="evidence" value="ECO:0007669"/>
    <property type="project" value="UniProtKB-SubCell"/>
</dbReference>
<accession>A0A2M8M1Q4</accession>
<organism evidence="13 14">
    <name type="scientific">Streptomyces carminius</name>
    <dbReference type="NCBI Taxonomy" id="2665496"/>
    <lineage>
        <taxon>Bacteria</taxon>
        <taxon>Bacillati</taxon>
        <taxon>Actinomycetota</taxon>
        <taxon>Actinomycetes</taxon>
        <taxon>Kitasatosporales</taxon>
        <taxon>Streptomycetaceae</taxon>
        <taxon>Streptomyces</taxon>
    </lineage>
</organism>
<feature type="compositionally biased region" description="Basic residues" evidence="12">
    <location>
        <begin position="7"/>
        <end position="30"/>
    </location>
</feature>
<sequence>MQPRRAVAVRRHHQTAHRRGPRRPPARSHHMTTPAPTATDPARGMRTALAHQLTDPADPWRPALEQVPRHLFVPSFLEQDNNHRWRTVTADTPDYWQTLYSDRALTTQLTDGTPTSSSSQPSLMLDMLHALDITDGHRVLEIGTGTGYNAALLACRLGHDRVTTVDVDPDLTRTAAARLAQAGYLPAVHTGDGAAGAPHRAPYDRIIATCAMTSIPPAWIEQATNQAIIVTPIGWGIARLTVHHDRAEGRFLPGEAYFMPRRTPSTPPDFAALHHTAPRPTPSTAPLGALQTLRFPLSLTIPGHQWCTWTNDDTKAVKALGLWTPDGSTAHIHADGTVRQTGPRRLWNLVEELHEQFSGTAPAREEFGITATPHRQWAWLDDPHGPGWDLPSTTTT</sequence>
<evidence type="ECO:0000256" key="9">
    <source>
        <dbReference type="ARBA" id="ARBA00030757"/>
    </source>
</evidence>
<comment type="subcellular location">
    <subcellularLocation>
        <location evidence="1">Cytoplasm</location>
    </subcellularLocation>
</comment>
<evidence type="ECO:0000256" key="3">
    <source>
        <dbReference type="ARBA" id="ARBA00011890"/>
    </source>
</evidence>
<evidence type="ECO:0000256" key="4">
    <source>
        <dbReference type="ARBA" id="ARBA00013346"/>
    </source>
</evidence>
<keyword evidence="14" id="KW-1185">Reference proteome</keyword>
<dbReference type="EC" id="2.1.1.77" evidence="3"/>
<proteinExistence type="inferred from homology"/>
<dbReference type="CDD" id="cd02440">
    <property type="entry name" value="AdoMet_MTases"/>
    <property type="match status" value="1"/>
</dbReference>
<protein>
    <recommendedName>
        <fullName evidence="4">Protein-L-isoaspartate O-methyltransferase</fullName>
        <ecNumber evidence="3">2.1.1.77</ecNumber>
    </recommendedName>
    <alternativeName>
        <fullName evidence="11">L-isoaspartyl protein carboxyl methyltransferase</fullName>
    </alternativeName>
    <alternativeName>
        <fullName evidence="9">Protein L-isoaspartyl methyltransferase</fullName>
    </alternativeName>
    <alternativeName>
        <fullName evidence="10">Protein-beta-aspartate methyltransferase</fullName>
    </alternativeName>
</protein>
<dbReference type="PANTHER" id="PTHR11579">
    <property type="entry name" value="PROTEIN-L-ISOASPARTATE O-METHYLTRANSFERASE"/>
    <property type="match status" value="1"/>
</dbReference>
<evidence type="ECO:0000313" key="13">
    <source>
        <dbReference type="EMBL" id="PJE98127.1"/>
    </source>
</evidence>
<dbReference type="PANTHER" id="PTHR11579:SF0">
    <property type="entry name" value="PROTEIN-L-ISOASPARTATE(D-ASPARTATE) O-METHYLTRANSFERASE"/>
    <property type="match status" value="1"/>
</dbReference>
<comment type="caution">
    <text evidence="13">The sequence shown here is derived from an EMBL/GenBank/DDBJ whole genome shotgun (WGS) entry which is preliminary data.</text>
</comment>
<dbReference type="AlphaFoldDB" id="A0A2M8M1Q4"/>
<reference evidence="13 14" key="1">
    <citation type="submission" date="2017-11" db="EMBL/GenBank/DDBJ databases">
        <title>Streptomyces carmine sp. nov., a novel actinomycete isolated from Sophora alopecuroides in Xinjiang, China.</title>
        <authorList>
            <person name="Wang Y."/>
            <person name="Luo X."/>
            <person name="Wan C."/>
            <person name="Zhang L."/>
        </authorList>
    </citation>
    <scope>NUCLEOTIDE SEQUENCE [LARGE SCALE GENOMIC DNA]</scope>
    <source>
        <strain evidence="13 14">TRM SA0054</strain>
    </source>
</reference>
<comment type="similarity">
    <text evidence="2">Belongs to the methyltransferase superfamily. L-isoaspartyl/D-aspartyl protein methyltransferase family.</text>
</comment>
<evidence type="ECO:0000313" key="14">
    <source>
        <dbReference type="Proteomes" id="UP000230407"/>
    </source>
</evidence>
<feature type="compositionally biased region" description="Low complexity" evidence="12">
    <location>
        <begin position="32"/>
        <end position="42"/>
    </location>
</feature>
<keyword evidence="6" id="KW-0489">Methyltransferase</keyword>
<evidence type="ECO:0000256" key="11">
    <source>
        <dbReference type="ARBA" id="ARBA00031350"/>
    </source>
</evidence>
<dbReference type="GO" id="GO:0004719">
    <property type="term" value="F:protein-L-isoaspartate (D-aspartate) O-methyltransferase activity"/>
    <property type="evidence" value="ECO:0007669"/>
    <property type="project" value="UniProtKB-EC"/>
</dbReference>
<evidence type="ECO:0000256" key="12">
    <source>
        <dbReference type="SAM" id="MobiDB-lite"/>
    </source>
</evidence>
<name>A0A2M8M1Q4_9ACTN</name>
<dbReference type="SUPFAM" id="SSF53335">
    <property type="entry name" value="S-adenosyl-L-methionine-dependent methyltransferases"/>
    <property type="match status" value="1"/>
</dbReference>
<feature type="region of interest" description="Disordered" evidence="12">
    <location>
        <begin position="1"/>
        <end position="42"/>
    </location>
</feature>
<keyword evidence="5" id="KW-0963">Cytoplasm</keyword>
<evidence type="ECO:0000256" key="8">
    <source>
        <dbReference type="ARBA" id="ARBA00022691"/>
    </source>
</evidence>
<dbReference type="EMBL" id="PGGW01000033">
    <property type="protein sequence ID" value="PJE98127.1"/>
    <property type="molecule type" value="Genomic_DNA"/>
</dbReference>
<dbReference type="InterPro" id="IPR000682">
    <property type="entry name" value="PCMT"/>
</dbReference>
<evidence type="ECO:0000256" key="2">
    <source>
        <dbReference type="ARBA" id="ARBA00005369"/>
    </source>
</evidence>
<evidence type="ECO:0000256" key="1">
    <source>
        <dbReference type="ARBA" id="ARBA00004496"/>
    </source>
</evidence>
<dbReference type="Gene3D" id="3.40.50.150">
    <property type="entry name" value="Vaccinia Virus protein VP39"/>
    <property type="match status" value="1"/>
</dbReference>
<keyword evidence="8" id="KW-0949">S-adenosyl-L-methionine</keyword>
<evidence type="ECO:0000256" key="6">
    <source>
        <dbReference type="ARBA" id="ARBA00022603"/>
    </source>
</evidence>
<dbReference type="Pfam" id="PF01135">
    <property type="entry name" value="PCMT"/>
    <property type="match status" value="1"/>
</dbReference>
<dbReference type="InterPro" id="IPR029063">
    <property type="entry name" value="SAM-dependent_MTases_sf"/>
</dbReference>
<evidence type="ECO:0000256" key="10">
    <source>
        <dbReference type="ARBA" id="ARBA00031323"/>
    </source>
</evidence>
<gene>
    <name evidence="13" type="ORF">CUT44_08695</name>
</gene>
<keyword evidence="7" id="KW-0808">Transferase</keyword>
<evidence type="ECO:0000256" key="5">
    <source>
        <dbReference type="ARBA" id="ARBA00022490"/>
    </source>
</evidence>
<evidence type="ECO:0000256" key="7">
    <source>
        <dbReference type="ARBA" id="ARBA00022679"/>
    </source>
</evidence>
<dbReference type="GO" id="GO:0032259">
    <property type="term" value="P:methylation"/>
    <property type="evidence" value="ECO:0007669"/>
    <property type="project" value="UniProtKB-KW"/>
</dbReference>